<evidence type="ECO:0000313" key="3">
    <source>
        <dbReference type="Proteomes" id="UP000193944"/>
    </source>
</evidence>
<keyword evidence="1" id="KW-0472">Membrane</keyword>
<feature type="transmembrane region" description="Helical" evidence="1">
    <location>
        <begin position="779"/>
        <end position="800"/>
    </location>
</feature>
<reference evidence="2 3" key="2">
    <citation type="submission" date="2016-08" db="EMBL/GenBank/DDBJ databases">
        <title>Pervasive Adenine N6-methylation of Active Genes in Fungi.</title>
        <authorList>
            <consortium name="DOE Joint Genome Institute"/>
            <person name="Mondo S.J."/>
            <person name="Dannebaum R.O."/>
            <person name="Kuo R.C."/>
            <person name="Labutti K."/>
            <person name="Haridas S."/>
            <person name="Kuo A."/>
            <person name="Salamov A."/>
            <person name="Ahrendt S.R."/>
            <person name="Lipzen A."/>
            <person name="Sullivan W."/>
            <person name="Andreopoulos W.B."/>
            <person name="Clum A."/>
            <person name="Lindquist E."/>
            <person name="Daum C."/>
            <person name="Ramamoorthy G.K."/>
            <person name="Gryganskyi A."/>
            <person name="Culley D."/>
            <person name="Magnuson J.K."/>
            <person name="James T.Y."/>
            <person name="O'Malley M.A."/>
            <person name="Stajich J.E."/>
            <person name="Spatafora J.W."/>
            <person name="Visel A."/>
            <person name="Grigoriev I.V."/>
        </authorList>
    </citation>
    <scope>NUCLEOTIDE SEQUENCE [LARGE SCALE GENOMIC DNA]</scope>
    <source>
        <strain evidence="2 3">S4</strain>
    </source>
</reference>
<feature type="transmembrane region" description="Helical" evidence="1">
    <location>
        <begin position="274"/>
        <end position="297"/>
    </location>
</feature>
<evidence type="ECO:0000313" key="2">
    <source>
        <dbReference type="EMBL" id="ORX87598.1"/>
    </source>
</evidence>
<keyword evidence="1" id="KW-0812">Transmembrane</keyword>
<sequence>MKDLYEEGIKQFRNNPLLSTYYAYYILHCNKTSTKKKENDSVPNKEVNEKNIDYTKSLQEKCYAKDDSNPSSIIKVAIGYKINIFGKYFIEYLIFELKEKEKEDNDFSKKESFEDFMNLQYKALECHLSTLNLLKKYFNIINSPKEERTSRFNQEKFYETIYTYIQETNKLYQDTINKYPNEKSTYELYNLFLNEIVNPEDDSGNDELNEAFSHMALNIPDQPSGNNNDNGISSMKSYLKNSQSNEDMKSKKIKLLKKNMLTAFTKVHSKSSKIILILFTLIVGFFVVIVCYSFVFINNLNNNITDLKSIGDMNYNVDRLIRRSRIIGFFIMEENLNDAESIRLGILETIVRLEDKYLPVLKKYSSEEASTTPVLVYYNEMKNGTASNDYIHYNGYELMSEIILWAKELYNTPTEQLILNEKTGKKIFDNRYYRTLSDNIVNQNFKFITEETFEKIYANSIANQNSKMLIIYILTIIFAVMSLALNLLGITPIQRDVNNLINNITKLFNYIPRGSLKDIVSKYDDSIESITQLYDINFNYKKEGRINIEDNTLSRRLTKKFKGYIINLILIISILLIVLPIVIKKSYLDDHVEYILRSAERKEMIIDLNLYALETIIHDTRTFTPGSAESLLDDVINRMGTMQTQIYSGAFGLEPTKEMRSLDFLLIKYGCRIEQSKCEGIEENVNIGFTKKVITSPMNNLIDEYLEKSKSILQKSLVGKYRTINHIYHSEVDNDRFRKYCLGDPDFLFQYKVITHCINGLDKFYNALFDSQFETVRSALYSMIIFIFIDSFLLFISYVISYRSIISNSKILCEIVNVVFLIPEDIINMVPQLKRFIDTASFEE</sequence>
<evidence type="ECO:0000256" key="1">
    <source>
        <dbReference type="SAM" id="Phobius"/>
    </source>
</evidence>
<name>A0A1Y1XPC1_9FUNG</name>
<keyword evidence="3" id="KW-1185">Reference proteome</keyword>
<dbReference type="OrthoDB" id="10512231at2759"/>
<keyword evidence="1" id="KW-1133">Transmembrane helix</keyword>
<feature type="transmembrane region" description="Helical" evidence="1">
    <location>
        <begin position="469"/>
        <end position="488"/>
    </location>
</feature>
<dbReference type="STRING" id="1754192.A0A1Y1XPC1"/>
<reference evidence="2 3" key="1">
    <citation type="submission" date="2016-08" db="EMBL/GenBank/DDBJ databases">
        <title>A Parts List for Fungal Cellulosomes Revealed by Comparative Genomics.</title>
        <authorList>
            <consortium name="DOE Joint Genome Institute"/>
            <person name="Haitjema C.H."/>
            <person name="Gilmore S.P."/>
            <person name="Henske J.K."/>
            <person name="Solomon K.V."/>
            <person name="De Groot R."/>
            <person name="Kuo A."/>
            <person name="Mondo S.J."/>
            <person name="Salamov A.A."/>
            <person name="Labutti K."/>
            <person name="Zhao Z."/>
            <person name="Chiniquy J."/>
            <person name="Barry K."/>
            <person name="Brewer H.M."/>
            <person name="Purvine S.O."/>
            <person name="Wright A.T."/>
            <person name="Boxma B."/>
            <person name="Van Alen T."/>
            <person name="Hackstein J.H."/>
            <person name="Baker S.E."/>
            <person name="Grigoriev I.V."/>
            <person name="O'Malley M.A."/>
        </authorList>
    </citation>
    <scope>NUCLEOTIDE SEQUENCE [LARGE SCALE GENOMIC DNA]</scope>
    <source>
        <strain evidence="2 3">S4</strain>
    </source>
</reference>
<protein>
    <submittedName>
        <fullName evidence="2">Uncharacterized protein</fullName>
    </submittedName>
</protein>
<proteinExistence type="predicted"/>
<comment type="caution">
    <text evidence="2">The sequence shown here is derived from an EMBL/GenBank/DDBJ whole genome shotgun (WGS) entry which is preliminary data.</text>
</comment>
<dbReference type="EMBL" id="MCFG01000007">
    <property type="protein sequence ID" value="ORX87598.1"/>
    <property type="molecule type" value="Genomic_DNA"/>
</dbReference>
<gene>
    <name evidence="2" type="ORF">BCR32DRAFT_147198</name>
</gene>
<organism evidence="2 3">
    <name type="scientific">Anaeromyces robustus</name>
    <dbReference type="NCBI Taxonomy" id="1754192"/>
    <lineage>
        <taxon>Eukaryota</taxon>
        <taxon>Fungi</taxon>
        <taxon>Fungi incertae sedis</taxon>
        <taxon>Chytridiomycota</taxon>
        <taxon>Chytridiomycota incertae sedis</taxon>
        <taxon>Neocallimastigomycetes</taxon>
        <taxon>Neocallimastigales</taxon>
        <taxon>Neocallimastigaceae</taxon>
        <taxon>Anaeromyces</taxon>
    </lineage>
</organism>
<feature type="transmembrane region" description="Helical" evidence="1">
    <location>
        <begin position="564"/>
        <end position="583"/>
    </location>
</feature>
<dbReference type="Proteomes" id="UP000193944">
    <property type="component" value="Unassembled WGS sequence"/>
</dbReference>
<accession>A0A1Y1XPC1</accession>
<dbReference type="AlphaFoldDB" id="A0A1Y1XPC1"/>